<dbReference type="Proteomes" id="UP001199054">
    <property type="component" value="Unassembled WGS sequence"/>
</dbReference>
<dbReference type="InterPro" id="IPR006439">
    <property type="entry name" value="HAD-SF_hydro_IA"/>
</dbReference>
<gene>
    <name evidence="4" type="ORF">LG632_02365</name>
</gene>
<dbReference type="SUPFAM" id="SSF56784">
    <property type="entry name" value="HAD-like"/>
    <property type="match status" value="1"/>
</dbReference>
<dbReference type="Pfam" id="PF00702">
    <property type="entry name" value="Hydrolase"/>
    <property type="match status" value="1"/>
</dbReference>
<keyword evidence="2 4" id="KW-0378">Hydrolase</keyword>
<evidence type="ECO:0000313" key="4">
    <source>
        <dbReference type="EMBL" id="MCB5178234.1"/>
    </source>
</evidence>
<keyword evidence="3" id="KW-0460">Magnesium</keyword>
<protein>
    <submittedName>
        <fullName evidence="4">HAD family hydrolase</fullName>
    </submittedName>
</protein>
<dbReference type="SFLD" id="SFLDG01129">
    <property type="entry name" value="C1.5:_HAD__Beta-PGM__Phosphata"/>
    <property type="match status" value="1"/>
</dbReference>
<reference evidence="4 5" key="1">
    <citation type="submission" date="2021-10" db="EMBL/GenBank/DDBJ databases">
        <title>Streptomyces sp. strain SMC 277, a novel streptomycete isolated from soil.</title>
        <authorList>
            <person name="Chanama M."/>
        </authorList>
    </citation>
    <scope>NUCLEOTIDE SEQUENCE [LARGE SCALE GENOMIC DNA]</scope>
    <source>
        <strain evidence="4 5">SMC 277</strain>
    </source>
</reference>
<dbReference type="Gene3D" id="3.40.50.1000">
    <property type="entry name" value="HAD superfamily/HAD-like"/>
    <property type="match status" value="1"/>
</dbReference>
<evidence type="ECO:0000256" key="1">
    <source>
        <dbReference type="ARBA" id="ARBA00001946"/>
    </source>
</evidence>
<dbReference type="PANTHER" id="PTHR46470">
    <property type="entry name" value="N-ACYLNEURAMINATE-9-PHOSPHATASE"/>
    <property type="match status" value="1"/>
</dbReference>
<dbReference type="SFLD" id="SFLDS00003">
    <property type="entry name" value="Haloacid_Dehalogenase"/>
    <property type="match status" value="1"/>
</dbReference>
<accession>A0ABS8B0X1</accession>
<dbReference type="PRINTS" id="PR00413">
    <property type="entry name" value="HADHALOGNASE"/>
</dbReference>
<evidence type="ECO:0000256" key="3">
    <source>
        <dbReference type="ARBA" id="ARBA00022842"/>
    </source>
</evidence>
<proteinExistence type="predicted"/>
<evidence type="ECO:0000256" key="2">
    <source>
        <dbReference type="ARBA" id="ARBA00022801"/>
    </source>
</evidence>
<dbReference type="NCBIfam" id="TIGR01549">
    <property type="entry name" value="HAD-SF-IA-v1"/>
    <property type="match status" value="1"/>
</dbReference>
<dbReference type="EMBL" id="JAJAUY010000005">
    <property type="protein sequence ID" value="MCB5178234.1"/>
    <property type="molecule type" value="Genomic_DNA"/>
</dbReference>
<name>A0ABS8B0X1_9ACTN</name>
<keyword evidence="5" id="KW-1185">Reference proteome</keyword>
<sequence>MTPFAVFDLDDTLVDYAGSIDAAFVALAEERGLGPEGLEFLRAEQEKPGTPEESWKAIADRFGFPESPEELTRAFADRLPALCRPFEGAVEGLRALRAAGWRTALLTNGSEPAQRIKMSTGFEGLFDAHCFTDEETARKPDPSVFRLVAERAGAELEGAWMVGDSLSADIAGGTAVGMRTLWVSGGRAPRPGGPTPDITVPVIAEAFPLLLRLDAHSLSN</sequence>
<comment type="caution">
    <text evidence="4">The sequence shown here is derived from an EMBL/GenBank/DDBJ whole genome shotgun (WGS) entry which is preliminary data.</text>
</comment>
<dbReference type="RefSeq" id="WP_226724627.1">
    <property type="nucleotide sequence ID" value="NZ_JAJAUY010000005.1"/>
</dbReference>
<dbReference type="GO" id="GO:0016787">
    <property type="term" value="F:hydrolase activity"/>
    <property type="evidence" value="ECO:0007669"/>
    <property type="project" value="UniProtKB-KW"/>
</dbReference>
<evidence type="ECO:0000313" key="5">
    <source>
        <dbReference type="Proteomes" id="UP001199054"/>
    </source>
</evidence>
<organism evidence="4 5">
    <name type="scientific">Streptomyces antimicrobicus</name>
    <dbReference type="NCBI Taxonomy" id="2883108"/>
    <lineage>
        <taxon>Bacteria</taxon>
        <taxon>Bacillati</taxon>
        <taxon>Actinomycetota</taxon>
        <taxon>Actinomycetes</taxon>
        <taxon>Kitasatosporales</taxon>
        <taxon>Streptomycetaceae</taxon>
        <taxon>Streptomyces</taxon>
    </lineage>
</organism>
<dbReference type="InterPro" id="IPR036412">
    <property type="entry name" value="HAD-like_sf"/>
</dbReference>
<comment type="cofactor">
    <cofactor evidence="1">
        <name>Mg(2+)</name>
        <dbReference type="ChEBI" id="CHEBI:18420"/>
    </cofactor>
</comment>
<dbReference type="InterPro" id="IPR023214">
    <property type="entry name" value="HAD_sf"/>
</dbReference>
<dbReference type="InterPro" id="IPR051400">
    <property type="entry name" value="HAD-like_hydrolase"/>
</dbReference>